<dbReference type="PROSITE" id="PS50994">
    <property type="entry name" value="INTEGRASE"/>
    <property type="match status" value="1"/>
</dbReference>
<dbReference type="Gene3D" id="3.30.420.10">
    <property type="entry name" value="Ribonuclease H-like superfamily/Ribonuclease H"/>
    <property type="match status" value="1"/>
</dbReference>
<gene>
    <name evidence="3" type="ORF">Tco_1083073</name>
</gene>
<evidence type="ECO:0000313" key="4">
    <source>
        <dbReference type="Proteomes" id="UP001151760"/>
    </source>
</evidence>
<name>A0ABQ5I2F5_9ASTR</name>
<sequence length="321" mass="36556">MGVKNLQANVDSRLVANQVNDTYVAKEAGMIRYLKKVKALTELKEKSISDVEILTVVEEEGDTWMAPIYKYLAEETLPTDMRKARAIRRKSWRFAVINGILYKKSFLGPWLRFGLPGEIISDNGKQFRDDPFKDSCEKLCINQHFASVKHPQTNGLIERANCSLGEGIKARLEARSKNWIEELPHVLWAHHTMIKSSNGDTPFSLTYGTEEVIPAEIGMPTIKTAEVDLVQNNEALEINLDLLEERREEAAIREAKRDLVYCNNDASRAEDTGNLGPKWEGLYEVTEALGKGAYKLRDRDGKQLPRTWNICNLKKCYVHKM</sequence>
<dbReference type="EMBL" id="BQNB010020276">
    <property type="protein sequence ID" value="GJT94228.1"/>
    <property type="molecule type" value="Genomic_DNA"/>
</dbReference>
<dbReference type="SUPFAM" id="SSF53098">
    <property type="entry name" value="Ribonuclease H-like"/>
    <property type="match status" value="1"/>
</dbReference>
<accession>A0ABQ5I2F5</accession>
<keyword evidence="3" id="KW-0548">Nucleotidyltransferase</keyword>
<dbReference type="PANTHER" id="PTHR48475">
    <property type="entry name" value="RIBONUCLEASE H"/>
    <property type="match status" value="1"/>
</dbReference>
<dbReference type="PANTHER" id="PTHR48475:SF2">
    <property type="entry name" value="RIBONUCLEASE H"/>
    <property type="match status" value="1"/>
</dbReference>
<dbReference type="InterPro" id="IPR012337">
    <property type="entry name" value="RNaseH-like_sf"/>
</dbReference>
<keyword evidence="3" id="KW-0695">RNA-directed DNA polymerase</keyword>
<reference evidence="3" key="2">
    <citation type="submission" date="2022-01" db="EMBL/GenBank/DDBJ databases">
        <authorList>
            <person name="Yamashiro T."/>
            <person name="Shiraishi A."/>
            <person name="Satake H."/>
            <person name="Nakayama K."/>
        </authorList>
    </citation>
    <scope>NUCLEOTIDE SEQUENCE</scope>
</reference>
<keyword evidence="4" id="KW-1185">Reference proteome</keyword>
<dbReference type="GO" id="GO:0003964">
    <property type="term" value="F:RNA-directed DNA polymerase activity"/>
    <property type="evidence" value="ECO:0007669"/>
    <property type="project" value="UniProtKB-KW"/>
</dbReference>
<evidence type="ECO:0000256" key="1">
    <source>
        <dbReference type="SAM" id="Coils"/>
    </source>
</evidence>
<feature type="coiled-coil region" evidence="1">
    <location>
        <begin position="226"/>
        <end position="253"/>
    </location>
</feature>
<keyword evidence="1" id="KW-0175">Coiled coil</keyword>
<dbReference type="Proteomes" id="UP001151760">
    <property type="component" value="Unassembled WGS sequence"/>
</dbReference>
<comment type="caution">
    <text evidence="3">The sequence shown here is derived from an EMBL/GenBank/DDBJ whole genome shotgun (WGS) entry which is preliminary data.</text>
</comment>
<dbReference type="InterPro" id="IPR001584">
    <property type="entry name" value="Integrase_cat-core"/>
</dbReference>
<evidence type="ECO:0000313" key="3">
    <source>
        <dbReference type="EMBL" id="GJT94228.1"/>
    </source>
</evidence>
<dbReference type="InterPro" id="IPR036397">
    <property type="entry name" value="RNaseH_sf"/>
</dbReference>
<protein>
    <submittedName>
        <fullName evidence="3">Reverse transcriptase domain-containing protein</fullName>
    </submittedName>
</protein>
<reference evidence="3" key="1">
    <citation type="journal article" date="2022" name="Int. J. Mol. Sci.">
        <title>Draft Genome of Tanacetum Coccineum: Genomic Comparison of Closely Related Tanacetum-Family Plants.</title>
        <authorList>
            <person name="Yamashiro T."/>
            <person name="Shiraishi A."/>
            <person name="Nakayama K."/>
            <person name="Satake H."/>
        </authorList>
    </citation>
    <scope>NUCLEOTIDE SEQUENCE</scope>
</reference>
<feature type="domain" description="Integrase catalytic" evidence="2">
    <location>
        <begin position="111"/>
        <end position="210"/>
    </location>
</feature>
<evidence type="ECO:0000259" key="2">
    <source>
        <dbReference type="PROSITE" id="PS50994"/>
    </source>
</evidence>
<organism evidence="3 4">
    <name type="scientific">Tanacetum coccineum</name>
    <dbReference type="NCBI Taxonomy" id="301880"/>
    <lineage>
        <taxon>Eukaryota</taxon>
        <taxon>Viridiplantae</taxon>
        <taxon>Streptophyta</taxon>
        <taxon>Embryophyta</taxon>
        <taxon>Tracheophyta</taxon>
        <taxon>Spermatophyta</taxon>
        <taxon>Magnoliopsida</taxon>
        <taxon>eudicotyledons</taxon>
        <taxon>Gunneridae</taxon>
        <taxon>Pentapetalae</taxon>
        <taxon>asterids</taxon>
        <taxon>campanulids</taxon>
        <taxon>Asterales</taxon>
        <taxon>Asteraceae</taxon>
        <taxon>Asteroideae</taxon>
        <taxon>Anthemideae</taxon>
        <taxon>Anthemidinae</taxon>
        <taxon>Tanacetum</taxon>
    </lineage>
</organism>
<proteinExistence type="predicted"/>
<keyword evidence="3" id="KW-0808">Transferase</keyword>